<dbReference type="InterPro" id="IPR013103">
    <property type="entry name" value="RVT_2"/>
</dbReference>
<evidence type="ECO:0000259" key="3">
    <source>
        <dbReference type="Pfam" id="PF25597"/>
    </source>
</evidence>
<dbReference type="Gene3D" id="2.40.70.10">
    <property type="entry name" value="Acid Proteases"/>
    <property type="match status" value="1"/>
</dbReference>
<feature type="region of interest" description="Disordered" evidence="1">
    <location>
        <begin position="791"/>
        <end position="863"/>
    </location>
</feature>
<evidence type="ECO:0000259" key="2">
    <source>
        <dbReference type="Pfam" id="PF07727"/>
    </source>
</evidence>
<organism evidence="4">
    <name type="scientific">Tanacetum cinerariifolium</name>
    <name type="common">Dalmatian daisy</name>
    <name type="synonym">Chrysanthemum cinerariifolium</name>
    <dbReference type="NCBI Taxonomy" id="118510"/>
    <lineage>
        <taxon>Eukaryota</taxon>
        <taxon>Viridiplantae</taxon>
        <taxon>Streptophyta</taxon>
        <taxon>Embryophyta</taxon>
        <taxon>Tracheophyta</taxon>
        <taxon>Spermatophyta</taxon>
        <taxon>Magnoliopsida</taxon>
        <taxon>eudicotyledons</taxon>
        <taxon>Gunneridae</taxon>
        <taxon>Pentapetalae</taxon>
        <taxon>asterids</taxon>
        <taxon>campanulids</taxon>
        <taxon>Asterales</taxon>
        <taxon>Asteraceae</taxon>
        <taxon>Asteroideae</taxon>
        <taxon>Anthemideae</taxon>
        <taxon>Anthemidinae</taxon>
        <taxon>Tanacetum</taxon>
    </lineage>
</organism>
<gene>
    <name evidence="4" type="ORF">Tci_050635</name>
</gene>
<dbReference type="SUPFAM" id="SSF53098">
    <property type="entry name" value="Ribonuclease H-like"/>
    <property type="match status" value="1"/>
</dbReference>
<feature type="compositionally biased region" description="Polar residues" evidence="1">
    <location>
        <begin position="840"/>
        <end position="854"/>
    </location>
</feature>
<feature type="domain" description="Reverse transcriptase Ty1/copia-type" evidence="2">
    <location>
        <begin position="884"/>
        <end position="942"/>
    </location>
</feature>
<feature type="domain" description="Retroviral polymerase SH3-like" evidence="3">
    <location>
        <begin position="697"/>
        <end position="749"/>
    </location>
</feature>
<dbReference type="InterPro" id="IPR012337">
    <property type="entry name" value="RNaseH-like_sf"/>
</dbReference>
<dbReference type="CDD" id="cd00303">
    <property type="entry name" value="retropepsin_like"/>
    <property type="match status" value="1"/>
</dbReference>
<feature type="compositionally biased region" description="Basic and acidic residues" evidence="1">
    <location>
        <begin position="817"/>
        <end position="839"/>
    </location>
</feature>
<name>A0A6L2MZM5_TANCI</name>
<feature type="region of interest" description="Disordered" evidence="1">
    <location>
        <begin position="1186"/>
        <end position="1208"/>
    </location>
</feature>
<evidence type="ECO:0000313" key="4">
    <source>
        <dbReference type="EMBL" id="GEU78657.1"/>
    </source>
</evidence>
<comment type="caution">
    <text evidence="4">The sequence shown here is derived from an EMBL/GenBank/DDBJ whole genome shotgun (WGS) entry which is preliminary data.</text>
</comment>
<dbReference type="InterPro" id="IPR021109">
    <property type="entry name" value="Peptidase_aspartic_dom_sf"/>
</dbReference>
<accession>A0A6L2MZM5</accession>
<proteinExistence type="predicted"/>
<protein>
    <submittedName>
        <fullName evidence="4">Retrovirus-related Pol polyprotein from transposon TNT 1-94</fullName>
    </submittedName>
</protein>
<reference evidence="4" key="1">
    <citation type="journal article" date="2019" name="Sci. Rep.">
        <title>Draft genome of Tanacetum cinerariifolium, the natural source of mosquito coil.</title>
        <authorList>
            <person name="Yamashiro T."/>
            <person name="Shiraishi A."/>
            <person name="Satake H."/>
            <person name="Nakayama K."/>
        </authorList>
    </citation>
    <scope>NUCLEOTIDE SEQUENCE</scope>
</reference>
<dbReference type="Pfam" id="PF07727">
    <property type="entry name" value="RVT_2"/>
    <property type="match status" value="2"/>
</dbReference>
<dbReference type="PANTHER" id="PTHR11439:SF495">
    <property type="entry name" value="REVERSE TRANSCRIPTASE, RNA-DEPENDENT DNA POLYMERASE-RELATED"/>
    <property type="match status" value="1"/>
</dbReference>
<dbReference type="EMBL" id="BKCJ010007718">
    <property type="protein sequence ID" value="GEU78657.1"/>
    <property type="molecule type" value="Genomic_DNA"/>
</dbReference>
<evidence type="ECO:0000256" key="1">
    <source>
        <dbReference type="SAM" id="MobiDB-lite"/>
    </source>
</evidence>
<dbReference type="Pfam" id="PF25597">
    <property type="entry name" value="SH3_retrovirus"/>
    <property type="match status" value="1"/>
</dbReference>
<feature type="domain" description="Reverse transcriptase Ty1/copia-type" evidence="2">
    <location>
        <begin position="984"/>
        <end position="1068"/>
    </location>
</feature>
<dbReference type="InterPro" id="IPR057670">
    <property type="entry name" value="SH3_retrovirus"/>
</dbReference>
<sequence>MTNLRNEISNFQQRFDESFHEAWGHYKDLLRACPHYGFTELHQIDTFYNALNPADQYSLNSAASGNLLERQIQDVLTIIKNKSKVRNSRNISIVSQVKLRDANSSSSFEIAKLTHVVNQQTSDVTTSMTAILKQFQATPPLAPVKSIEEIYVTCVGSSSPSYPLSFNINKENQQEKDEIQIHKFWQMFKQLHINISLADALILIPKYQKMLKALRSNKENFLELANTPLNENCSTVILMKLLEKLGDPRKFLISCGFSKLKCKALDDLGATINLMPLSVWKKLGLPELISTHMTLELANRAIYTPAGIARDVFVRVGKFTFPADFVIVVIRTILESPSSWEDLSYGPLDYLKDLFATSHLSGNPTFSSHTDLTSPKVINLLSGNTTSSSPDHLLEEFADELTLITFPPRDDDLPFNIESDLREIEYLLNHEPTKEMDSILEDSVDESNLVDPNNDLVDTIPEMFTDEHTLDYSSSPIYDDVDDDLVKLESNNDEVYDDPFDSKEDKIKEYKLLIDELDPPRSSDFLPSLEYDSVLYEYFSRLMLCLQPITRTKYLIPGNPQIDLQDKVVIESGCSRHMTRTMSYLTDYKEIVEDMLLLEETPKEEKSQAKDESIAILKTFITGIENLVDHKVKVIRCDDGTEFKKRDIHQFCEMKEVVNAVCYVQNIVLVVMPHNKTPYELFNGRTPSLSFMRPFGCPVTILNTKDHLGKFNGKTDEGFFVGYSLNGKAFRVFNSRTRIVEENLHIRFSGNTPNIVGSGPDWFFDIDALTRTMNYKPIVAGIQSNNFAGSKANDNAGHAMKEKAHSSQDDGFQPLSDHGKKVDEDPRQESKCKDQEKEYNVNSTNNDISTFNFSSDHEDDDEMADMNNLDTTIKEELLQFKLQEVWTLVDLPNVKRAIGIKWVFRNKKDERGIVITNKARLVAQGHTQEEGINYDEVIAQVTDVKSDFLYEKIEEEVYVCKPLGFKDLEFLDKVYKVEKALYGQLKLVEHVYVDDIIFGLTKKESCNAFEKMMHEKFQMSSMGELTFFLRLKVKQKQDGIFISQDKYVAEILKKYEFTKIKNARKPMETQKPLLKDKDDEEIDVHMYRSMIGSLMYVISSRPDIMFVVCVCARYQVNPKVSHLHAVKRMFKYLKGQPKIGLWYPKDSLFDLIAYNNSEYARASFDRKSTTEDEAVNEEMDDSLVKATTTVSSSKAEQDSDNINKTQSNATLNEPSFIRTSSVNTPQSDEDSLKLFELMELCTNLQNIVLELENTKTTQALEIDSLKRRVKKLKKKQRSRTYVDPKSRSIL</sequence>
<feature type="compositionally biased region" description="Basic and acidic residues" evidence="1">
    <location>
        <begin position="799"/>
        <end position="808"/>
    </location>
</feature>
<dbReference type="PANTHER" id="PTHR11439">
    <property type="entry name" value="GAG-POL-RELATED RETROTRANSPOSON"/>
    <property type="match status" value="1"/>
</dbReference>